<feature type="signal peptide" evidence="1">
    <location>
        <begin position="1"/>
        <end position="37"/>
    </location>
</feature>
<proteinExistence type="predicted"/>
<dbReference type="AlphaFoldDB" id="A0A192CIA3"/>
<evidence type="ECO:0000256" key="1">
    <source>
        <dbReference type="SAM" id="SignalP"/>
    </source>
</evidence>
<dbReference type="Gene3D" id="2.60.40.1090">
    <property type="entry name" value="Fimbrial-type adhesion domain"/>
    <property type="match status" value="1"/>
</dbReference>
<dbReference type="SUPFAM" id="SSF49401">
    <property type="entry name" value="Bacterial adhesins"/>
    <property type="match status" value="1"/>
</dbReference>
<dbReference type="InterPro" id="IPR050263">
    <property type="entry name" value="Bact_Fimbrial_Adh_Pro"/>
</dbReference>
<dbReference type="InterPro" id="IPR000259">
    <property type="entry name" value="Adhesion_dom_fimbrial"/>
</dbReference>
<organism evidence="3 4">
    <name type="scientific">Escherichia coli O25b:H4</name>
    <dbReference type="NCBI Taxonomy" id="941280"/>
    <lineage>
        <taxon>Bacteria</taxon>
        <taxon>Pseudomonadati</taxon>
        <taxon>Pseudomonadota</taxon>
        <taxon>Gammaproteobacteria</taxon>
        <taxon>Enterobacterales</taxon>
        <taxon>Enterobacteriaceae</taxon>
        <taxon>Escherichia</taxon>
    </lineage>
</organism>
<dbReference type="PANTHER" id="PTHR33420">
    <property type="entry name" value="FIMBRIAL SUBUNIT ELFA-RELATED"/>
    <property type="match status" value="1"/>
</dbReference>
<dbReference type="PATRIC" id="fig|941280.3.peg.4166"/>
<name>A0A192CIA3_ECO25</name>
<dbReference type="GO" id="GO:0009289">
    <property type="term" value="C:pilus"/>
    <property type="evidence" value="ECO:0007669"/>
    <property type="project" value="InterPro"/>
</dbReference>
<evidence type="ECO:0000313" key="3">
    <source>
        <dbReference type="EMBL" id="ANK05457.1"/>
    </source>
</evidence>
<feature type="domain" description="Fimbrial-type adhesion" evidence="2">
    <location>
        <begin position="43"/>
        <end position="204"/>
    </location>
</feature>
<dbReference type="GO" id="GO:0043709">
    <property type="term" value="P:cell adhesion involved in single-species biofilm formation"/>
    <property type="evidence" value="ECO:0007669"/>
    <property type="project" value="TreeGrafter"/>
</dbReference>
<evidence type="ECO:0000313" key="4">
    <source>
        <dbReference type="Proteomes" id="UP000183316"/>
    </source>
</evidence>
<dbReference type="InterPro" id="IPR036937">
    <property type="entry name" value="Adhesion_dom_fimbrial_sf"/>
</dbReference>
<gene>
    <name evidence="3" type="ORF">WLH_04196</name>
</gene>
<dbReference type="Pfam" id="PF00419">
    <property type="entry name" value="Fimbrial"/>
    <property type="match status" value="1"/>
</dbReference>
<accession>A0A192CIA3</accession>
<evidence type="ECO:0000259" key="2">
    <source>
        <dbReference type="Pfam" id="PF00419"/>
    </source>
</evidence>
<dbReference type="Proteomes" id="UP000183316">
    <property type="component" value="Chromosome"/>
</dbReference>
<dbReference type="InterPro" id="IPR008966">
    <property type="entry name" value="Adhesion_dom_sf"/>
</dbReference>
<protein>
    <submittedName>
        <fullName evidence="3">Minor fimbrial subunit PmfF protein</fullName>
    </submittedName>
</protein>
<sequence>MEFGVRFSNYKGRQMIKTTPHKIAILMGVLLSPSVFATDINVEFTATVKATTCNITLTGNNVTNDGNNNYTLRIPKMGLDKITNKTTESQADFKLVASGCSSGISWIDTTLTGNALSSSSKLIIPLSGDLSSTTSNIGMGFKKRTTDDATFLQPNNSADKIRWSTEEMQPDKGLEMTVALRETAAGQGVPGIFRALATFNFIYQ</sequence>
<dbReference type="EMBL" id="CP015085">
    <property type="protein sequence ID" value="ANK05457.1"/>
    <property type="molecule type" value="Genomic_DNA"/>
</dbReference>
<dbReference type="PANTHER" id="PTHR33420:SF33">
    <property type="entry name" value="MINOR FIMBRIAL SUBUNIT"/>
    <property type="match status" value="1"/>
</dbReference>
<keyword evidence="1" id="KW-0732">Signal</keyword>
<reference evidence="3 4" key="1">
    <citation type="submission" date="2016-03" db="EMBL/GenBank/DDBJ databases">
        <title>Genome Sequence and Comparative Pathogenic Determinants of Uropathogenic Escherichia coli O25b:H4, a Clinical Isolate from Saudi Arabia.</title>
        <authorList>
            <person name="Alyamani E.A.J."/>
            <person name="Khiyami M.A."/>
            <person name="Booq R.Y."/>
            <person name="Bahwerth F.S."/>
            <person name="Vaisvil B."/>
            <person name="Schmitt D.P."/>
            <person name="Kapatral V."/>
        </authorList>
    </citation>
    <scope>NUCLEOTIDE SEQUENCE [LARGE SCALE GENOMIC DNA]</scope>
    <source>
        <strain evidence="3 4">O25b:H4</strain>
    </source>
</reference>
<feature type="chain" id="PRO_5008251499" evidence="1">
    <location>
        <begin position="38"/>
        <end position="204"/>
    </location>
</feature>